<keyword evidence="8 10" id="KW-0472">Membrane</keyword>
<gene>
    <name evidence="12" type="ORF">BV82_4501</name>
</gene>
<dbReference type="InterPro" id="IPR029787">
    <property type="entry name" value="Nucleotide_cyclase"/>
</dbReference>
<proteinExistence type="predicted"/>
<dbReference type="Gene3D" id="3.30.450.20">
    <property type="entry name" value="PAS domain"/>
    <property type="match status" value="1"/>
</dbReference>
<keyword evidence="6 10" id="KW-0812">Transmembrane</keyword>
<dbReference type="GO" id="GO:0005886">
    <property type="term" value="C:plasma membrane"/>
    <property type="evidence" value="ECO:0007669"/>
    <property type="project" value="UniProtKB-SubCell"/>
</dbReference>
<evidence type="ECO:0000256" key="7">
    <source>
        <dbReference type="ARBA" id="ARBA00022989"/>
    </source>
</evidence>
<evidence type="ECO:0000256" key="6">
    <source>
        <dbReference type="ARBA" id="ARBA00022692"/>
    </source>
</evidence>
<accession>A0AAP0SBH0</accession>
<comment type="subcellular location">
    <subcellularLocation>
        <location evidence="2">Cell inner membrane</location>
    </subcellularLocation>
    <subcellularLocation>
        <location evidence="3">Cell membrane</location>
        <topology evidence="3">Multi-pass membrane protein</topology>
    </subcellularLocation>
</comment>
<dbReference type="InterPro" id="IPR029151">
    <property type="entry name" value="Sensor-like_sf"/>
</dbReference>
<dbReference type="SMART" id="SM00267">
    <property type="entry name" value="GGDEF"/>
    <property type="match status" value="1"/>
</dbReference>
<dbReference type="InterPro" id="IPR033479">
    <property type="entry name" value="dCache_1"/>
</dbReference>
<evidence type="ECO:0000256" key="5">
    <source>
        <dbReference type="ARBA" id="ARBA00022475"/>
    </source>
</evidence>
<evidence type="ECO:0000259" key="11">
    <source>
        <dbReference type="PROSITE" id="PS50887"/>
    </source>
</evidence>
<keyword evidence="7 10" id="KW-1133">Transmembrane helix</keyword>
<evidence type="ECO:0000256" key="9">
    <source>
        <dbReference type="ARBA" id="ARBA00034247"/>
    </source>
</evidence>
<dbReference type="PROSITE" id="PS51257">
    <property type="entry name" value="PROKAR_LIPOPROTEIN"/>
    <property type="match status" value="1"/>
</dbReference>
<sequence length="498" mass="55923">MPPRSALFSQRSLILTLLLLLACGFLATSLLSYFASRSSIRDNIVNTELPLTSDTVYSEIQKDLVRPILVSSMMAHDTFLRDWALAGERDPAQVNRYLNEVMRQHHAYTAFFVSNTTGVYYQAKGVLKKIDPQAPRDAWYQRVLTLNTPYEINVDLDMANQDRLTVFINYRVFDYDGKFIGVAGIGLTVEAVIRLIDDYQQRYQRRVFFVDRHGRVVLTGSSGGPHGARSGQSLTELDGLHNLLKQMPTPVSGSHEYRSSDGHSHFLNVRLVPELNWFLFVDKREDGAMDAIRQSLYLNLAICAMITLVVLSLLNAMVKRHQDNIETLATLDSLTGLPNRRGFDLLAAQALQEAQREPKPLIALLIDLDHFKALNDTHGHLAGDEVLCQFAQVLEDCLRHADIICRWGGEEFIVLLKDTDSHSALAVAEKIRSKTEALAFTYAGQPIHLTASIGLSNLQADDTLHSLIARADHALYRAKQSGRNRVCSEMPRSDHEQP</sequence>
<dbReference type="CDD" id="cd18773">
    <property type="entry name" value="PDC1_HK_sensor"/>
    <property type="match status" value="1"/>
</dbReference>
<evidence type="ECO:0000256" key="1">
    <source>
        <dbReference type="ARBA" id="ARBA00001946"/>
    </source>
</evidence>
<dbReference type="PROSITE" id="PS50887">
    <property type="entry name" value="GGDEF"/>
    <property type="match status" value="1"/>
</dbReference>
<dbReference type="SUPFAM" id="SSF55073">
    <property type="entry name" value="Nucleotide cyclase"/>
    <property type="match status" value="1"/>
</dbReference>
<organism evidence="12 13">
    <name type="scientific">Pseudomonas donghuensis</name>
    <dbReference type="NCBI Taxonomy" id="1163398"/>
    <lineage>
        <taxon>Bacteria</taxon>
        <taxon>Pseudomonadati</taxon>
        <taxon>Pseudomonadota</taxon>
        <taxon>Gammaproteobacteria</taxon>
        <taxon>Pseudomonadales</taxon>
        <taxon>Pseudomonadaceae</taxon>
        <taxon>Pseudomonas</taxon>
    </lineage>
</organism>
<evidence type="ECO:0000256" key="3">
    <source>
        <dbReference type="ARBA" id="ARBA00004651"/>
    </source>
</evidence>
<dbReference type="NCBIfam" id="TIGR00254">
    <property type="entry name" value="GGDEF"/>
    <property type="match status" value="1"/>
</dbReference>
<protein>
    <recommendedName>
        <fullName evidence="4">diguanylate cyclase</fullName>
        <ecNumber evidence="4">2.7.7.65</ecNumber>
    </recommendedName>
</protein>
<reference evidence="12 13" key="1">
    <citation type="journal article" date="2014" name="Genome Announc.">
        <title>Genome Sequence of Pseudomonas sp. Strain P482, a Tomato Rhizosphere Isolate with Broad-Spectrum Antimicrobial Activity.</title>
        <authorList>
            <person name="Krzyzanowska D.M."/>
            <person name="Ossowicki A."/>
            <person name="Jafra S."/>
        </authorList>
    </citation>
    <scope>NUCLEOTIDE SEQUENCE [LARGE SCALE GENOMIC DNA]</scope>
    <source>
        <strain evidence="12 13">P482</strain>
    </source>
</reference>
<dbReference type="PANTHER" id="PTHR45138">
    <property type="entry name" value="REGULATORY COMPONENTS OF SENSORY TRANSDUCTION SYSTEM"/>
    <property type="match status" value="1"/>
</dbReference>
<dbReference type="KEGG" id="pdw:BV82_4501"/>
<reference evidence="12 13" key="2">
    <citation type="journal article" date="2016" name="Front. Microbiol.">
        <title>When Genome-Based Approach Meets the 'Old but Good': Revealing Genes Involved in the Antibacterial Activity of Pseudomonas sp. P482 against Soft Rot Pathogens.</title>
        <authorList>
            <person name="Krzyzanowska D.M."/>
            <person name="Ossowicki A."/>
            <person name="Rajewska M."/>
            <person name="Maciag T."/>
            <person name="Jablonska M."/>
            <person name="Obuchowski M."/>
            <person name="Heeb S."/>
            <person name="Jafra S."/>
        </authorList>
    </citation>
    <scope>NUCLEOTIDE SEQUENCE [LARGE SCALE GENOMIC DNA]</scope>
    <source>
        <strain evidence="12 13">P482</strain>
    </source>
</reference>
<comment type="cofactor">
    <cofactor evidence="1">
        <name>Mg(2+)</name>
        <dbReference type="ChEBI" id="CHEBI:18420"/>
    </cofactor>
</comment>
<evidence type="ECO:0000256" key="4">
    <source>
        <dbReference type="ARBA" id="ARBA00012528"/>
    </source>
</evidence>
<dbReference type="SUPFAM" id="SSF103190">
    <property type="entry name" value="Sensory domain-like"/>
    <property type="match status" value="1"/>
</dbReference>
<feature type="domain" description="GGDEF" evidence="11">
    <location>
        <begin position="359"/>
        <end position="491"/>
    </location>
</feature>
<keyword evidence="5" id="KW-1003">Cell membrane</keyword>
<evidence type="ECO:0000256" key="2">
    <source>
        <dbReference type="ARBA" id="ARBA00004533"/>
    </source>
</evidence>
<dbReference type="InterPro" id="IPR043128">
    <property type="entry name" value="Rev_trsase/Diguanyl_cyclase"/>
</dbReference>
<evidence type="ECO:0000313" key="12">
    <source>
        <dbReference type="EMBL" id="KDN97642.1"/>
    </source>
</evidence>
<dbReference type="CDD" id="cd18774">
    <property type="entry name" value="PDC2_HK_sensor"/>
    <property type="match status" value="1"/>
</dbReference>
<dbReference type="InterPro" id="IPR000160">
    <property type="entry name" value="GGDEF_dom"/>
</dbReference>
<dbReference type="Proteomes" id="UP000027121">
    <property type="component" value="Chromosome"/>
</dbReference>
<dbReference type="AlphaFoldDB" id="A0AAP0SBH0"/>
<dbReference type="GO" id="GO:0043709">
    <property type="term" value="P:cell adhesion involved in single-species biofilm formation"/>
    <property type="evidence" value="ECO:0007669"/>
    <property type="project" value="TreeGrafter"/>
</dbReference>
<dbReference type="FunFam" id="3.30.70.270:FF:000001">
    <property type="entry name" value="Diguanylate cyclase domain protein"/>
    <property type="match status" value="1"/>
</dbReference>
<dbReference type="Gene3D" id="3.30.70.270">
    <property type="match status" value="1"/>
</dbReference>
<dbReference type="Pfam" id="PF02743">
    <property type="entry name" value="dCache_1"/>
    <property type="match status" value="1"/>
</dbReference>
<keyword evidence="13" id="KW-1185">Reference proteome</keyword>
<dbReference type="EC" id="2.7.7.65" evidence="4"/>
<comment type="catalytic activity">
    <reaction evidence="9">
        <text>2 GTP = 3',3'-c-di-GMP + 2 diphosphate</text>
        <dbReference type="Rhea" id="RHEA:24898"/>
        <dbReference type="ChEBI" id="CHEBI:33019"/>
        <dbReference type="ChEBI" id="CHEBI:37565"/>
        <dbReference type="ChEBI" id="CHEBI:58805"/>
        <dbReference type="EC" id="2.7.7.65"/>
    </reaction>
</comment>
<evidence type="ECO:0000256" key="8">
    <source>
        <dbReference type="ARBA" id="ARBA00023136"/>
    </source>
</evidence>
<dbReference type="EMBL" id="CP071706">
    <property type="protein sequence ID" value="KDN97642.1"/>
    <property type="molecule type" value="Genomic_DNA"/>
</dbReference>
<dbReference type="GO" id="GO:1902201">
    <property type="term" value="P:negative regulation of bacterial-type flagellum-dependent cell motility"/>
    <property type="evidence" value="ECO:0007669"/>
    <property type="project" value="TreeGrafter"/>
</dbReference>
<dbReference type="InterPro" id="IPR050469">
    <property type="entry name" value="Diguanylate_Cyclase"/>
</dbReference>
<dbReference type="PANTHER" id="PTHR45138:SF9">
    <property type="entry name" value="DIGUANYLATE CYCLASE DGCM-RELATED"/>
    <property type="match status" value="1"/>
</dbReference>
<evidence type="ECO:0000256" key="10">
    <source>
        <dbReference type="SAM" id="Phobius"/>
    </source>
</evidence>
<dbReference type="CDD" id="cd01949">
    <property type="entry name" value="GGDEF"/>
    <property type="match status" value="1"/>
</dbReference>
<dbReference type="Pfam" id="PF00990">
    <property type="entry name" value="GGDEF"/>
    <property type="match status" value="1"/>
</dbReference>
<name>A0AAP0SBH0_9PSED</name>
<dbReference type="RefSeq" id="WP_026001186.1">
    <property type="nucleotide sequence ID" value="NZ_CATKPL010000018.1"/>
</dbReference>
<dbReference type="GeneID" id="98284886"/>
<feature type="transmembrane region" description="Helical" evidence="10">
    <location>
        <begin position="296"/>
        <end position="318"/>
    </location>
</feature>
<dbReference type="GO" id="GO:0052621">
    <property type="term" value="F:diguanylate cyclase activity"/>
    <property type="evidence" value="ECO:0007669"/>
    <property type="project" value="UniProtKB-EC"/>
</dbReference>
<evidence type="ECO:0000313" key="13">
    <source>
        <dbReference type="Proteomes" id="UP000027121"/>
    </source>
</evidence>